<protein>
    <submittedName>
        <fullName evidence="1">Uncharacterized protein</fullName>
    </submittedName>
</protein>
<dbReference type="Proteomes" id="UP000005466">
    <property type="component" value="Unassembled WGS sequence"/>
</dbReference>
<organism evidence="1 2">
    <name type="scientific">Pseudomonas savastanoi pv. glycinea str. race 4</name>
    <dbReference type="NCBI Taxonomy" id="875330"/>
    <lineage>
        <taxon>Bacteria</taxon>
        <taxon>Pseudomonadati</taxon>
        <taxon>Pseudomonadota</taxon>
        <taxon>Gammaproteobacteria</taxon>
        <taxon>Pseudomonadales</taxon>
        <taxon>Pseudomonadaceae</taxon>
        <taxon>Pseudomonas</taxon>
    </lineage>
</organism>
<sequence>CADAANALALRLANDRNLRYVLKPQEFGNTLNALSKWPD</sequence>
<comment type="caution">
    <text evidence="1">The sequence shown here is derived from an EMBL/GenBank/DDBJ whole genome shotgun (WGS) entry which is preliminary data.</text>
</comment>
<evidence type="ECO:0000313" key="2">
    <source>
        <dbReference type="Proteomes" id="UP000005466"/>
    </source>
</evidence>
<reference evidence="1 2" key="1">
    <citation type="journal article" date="2011" name="PLoS Pathog.">
        <title>Dynamic evolution of pathogenicity revealed by sequencing and comparative genomics of 19 Pseudomonas syringae isolates.</title>
        <authorList>
            <person name="Baltrus D.A."/>
            <person name="Nishimura M.T."/>
            <person name="Romanchuk A."/>
            <person name="Chang J.H."/>
            <person name="Mukhtar M.S."/>
            <person name="Cherkis K."/>
            <person name="Roach J."/>
            <person name="Grant S.R."/>
            <person name="Jones C.D."/>
            <person name="Dangl J.L."/>
        </authorList>
    </citation>
    <scope>NUCLEOTIDE SEQUENCE [LARGE SCALE GENOMIC DNA]</scope>
    <source>
        <strain evidence="2">race 4</strain>
    </source>
</reference>
<dbReference type="EMBL" id="ADWY01003663">
    <property type="protein sequence ID" value="EGH19154.1"/>
    <property type="molecule type" value="Genomic_DNA"/>
</dbReference>
<name>F3CIR2_PSESG</name>
<proteinExistence type="predicted"/>
<feature type="non-terminal residue" evidence="1">
    <location>
        <position position="1"/>
    </location>
</feature>
<dbReference type="HOGENOM" id="CLU_3337243_0_0_6"/>
<gene>
    <name evidence="1" type="ORF">Pgy4_39930</name>
</gene>
<accession>F3CIR2</accession>
<evidence type="ECO:0000313" key="1">
    <source>
        <dbReference type="EMBL" id="EGH19154.1"/>
    </source>
</evidence>
<dbReference type="AlphaFoldDB" id="F3CIR2"/>
<feature type="non-terminal residue" evidence="1">
    <location>
        <position position="39"/>
    </location>
</feature>